<sequence length="128" mass="14388">MSSFPDISVTVQVQHVPSHSTPQRQLFAYFITIDNHSDESWKLLSRHWDITSGDGQQFTVEGEGVVGEQPLLTPGAQYTYNSFVTVDALPGRMEGHYVMQNAWGEQTRVPIAPFRLDVLPESGERLLN</sequence>
<evidence type="ECO:0000259" key="1">
    <source>
        <dbReference type="PROSITE" id="PS51087"/>
    </source>
</evidence>
<feature type="domain" description="ApaG" evidence="1">
    <location>
        <begin position="1"/>
        <end position="123"/>
    </location>
</feature>
<dbReference type="AlphaFoldDB" id="A0A345IJ15"/>
<accession>A0A345IJ15</accession>
<dbReference type="InterPro" id="IPR036767">
    <property type="entry name" value="ApaG_sf"/>
</dbReference>
<dbReference type="KEGG" id="dwu:DVJ83_11740"/>
<dbReference type="PROSITE" id="PS51087">
    <property type="entry name" value="APAG"/>
    <property type="match status" value="1"/>
</dbReference>
<dbReference type="PANTHER" id="PTHR14289:SF16">
    <property type="entry name" value="POLYMERASE DELTA-INTERACTING PROTEIN 2"/>
    <property type="match status" value="1"/>
</dbReference>
<dbReference type="SUPFAM" id="SSF110069">
    <property type="entry name" value="ApaG-like"/>
    <property type="match status" value="1"/>
</dbReference>
<evidence type="ECO:0000313" key="3">
    <source>
        <dbReference type="Proteomes" id="UP000253744"/>
    </source>
</evidence>
<organism evidence="2 3">
    <name type="scientific">Deinococcus wulumuqiensis</name>
    <dbReference type="NCBI Taxonomy" id="980427"/>
    <lineage>
        <taxon>Bacteria</taxon>
        <taxon>Thermotogati</taxon>
        <taxon>Deinococcota</taxon>
        <taxon>Deinococci</taxon>
        <taxon>Deinococcales</taxon>
        <taxon>Deinococcaceae</taxon>
        <taxon>Deinococcus</taxon>
    </lineage>
</organism>
<name>A0A345IJ15_9DEIO</name>
<dbReference type="PANTHER" id="PTHR14289">
    <property type="entry name" value="F-BOX ONLY PROTEIN 3"/>
    <property type="match status" value="1"/>
</dbReference>
<evidence type="ECO:0000313" key="2">
    <source>
        <dbReference type="EMBL" id="AXG99687.1"/>
    </source>
</evidence>
<dbReference type="RefSeq" id="WP_114672466.1">
    <property type="nucleotide sequence ID" value="NZ_CP031158.1"/>
</dbReference>
<gene>
    <name evidence="2" type="ORF">DVJ83_11740</name>
</gene>
<dbReference type="Pfam" id="PF04379">
    <property type="entry name" value="DUF525"/>
    <property type="match status" value="1"/>
</dbReference>
<dbReference type="GO" id="GO:0070987">
    <property type="term" value="P:error-free translesion synthesis"/>
    <property type="evidence" value="ECO:0007669"/>
    <property type="project" value="TreeGrafter"/>
</dbReference>
<dbReference type="STRING" id="1288484.GCA_000348665_00741"/>
<dbReference type="Gene3D" id="2.60.40.1470">
    <property type="entry name" value="ApaG domain"/>
    <property type="match status" value="1"/>
</dbReference>
<protein>
    <submittedName>
        <fullName evidence="2">Co2+/Mg2+ efflux protein ApaG</fullName>
    </submittedName>
</protein>
<dbReference type="EMBL" id="CP031158">
    <property type="protein sequence ID" value="AXG99687.1"/>
    <property type="molecule type" value="Genomic_DNA"/>
</dbReference>
<dbReference type="Proteomes" id="UP000253744">
    <property type="component" value="Chromosome"/>
</dbReference>
<dbReference type="InterPro" id="IPR007474">
    <property type="entry name" value="ApaG_domain"/>
</dbReference>
<proteinExistence type="predicted"/>
<dbReference type="NCBIfam" id="NF003967">
    <property type="entry name" value="PRK05461.1"/>
    <property type="match status" value="1"/>
</dbReference>
<reference evidence="2 3" key="1">
    <citation type="submission" date="2018-07" db="EMBL/GenBank/DDBJ databases">
        <title>Complete Genome and Methylome Analysis of Deinococcus wulumuqiensis NEB 479.</title>
        <authorList>
            <person name="Fomenkov A."/>
            <person name="Luyten Y."/>
            <person name="Vincze T."/>
            <person name="Anton B.P."/>
            <person name="Clark T."/>
            <person name="Roberts R.J."/>
            <person name="Morgan R.D."/>
        </authorList>
    </citation>
    <scope>NUCLEOTIDE SEQUENCE [LARGE SCALE GENOMIC DNA]</scope>
    <source>
        <strain evidence="2 3">NEB 479</strain>
    </source>
</reference>